<dbReference type="RefSeq" id="WP_199018647.1">
    <property type="nucleotide sequence ID" value="NZ_JAELUP010000017.1"/>
</dbReference>
<dbReference type="AlphaFoldDB" id="A0A934J1K5"/>
<reference evidence="1" key="1">
    <citation type="submission" date="2020-12" db="EMBL/GenBank/DDBJ databases">
        <authorList>
            <person name="Huq M.A."/>
        </authorList>
    </citation>
    <scope>NUCLEOTIDE SEQUENCE</scope>
    <source>
        <strain evidence="1">MAHUQ-46</strain>
    </source>
</reference>
<name>A0A934J1K5_9BACL</name>
<comment type="caution">
    <text evidence="1">The sequence shown here is derived from an EMBL/GenBank/DDBJ whole genome shotgun (WGS) entry which is preliminary data.</text>
</comment>
<keyword evidence="2" id="KW-1185">Reference proteome</keyword>
<evidence type="ECO:0000313" key="1">
    <source>
        <dbReference type="EMBL" id="MBJ6361095.1"/>
    </source>
</evidence>
<accession>A0A934J1K5</accession>
<protein>
    <submittedName>
        <fullName evidence="1">Uncharacterized protein</fullName>
    </submittedName>
</protein>
<organism evidence="1 2">
    <name type="scientific">Paenibacillus roseus</name>
    <dbReference type="NCBI Taxonomy" id="2798579"/>
    <lineage>
        <taxon>Bacteria</taxon>
        <taxon>Bacillati</taxon>
        <taxon>Bacillota</taxon>
        <taxon>Bacilli</taxon>
        <taxon>Bacillales</taxon>
        <taxon>Paenibacillaceae</taxon>
        <taxon>Paenibacillus</taxon>
    </lineage>
</organism>
<sequence>MENAALLLCWEEGQGLDPHRMKAFLSTDVSLTNEEILNDYSKRWAI</sequence>
<proteinExistence type="predicted"/>
<gene>
    <name evidence="1" type="ORF">JFN88_07170</name>
</gene>
<evidence type="ECO:0000313" key="2">
    <source>
        <dbReference type="Proteomes" id="UP000640274"/>
    </source>
</evidence>
<dbReference type="Proteomes" id="UP000640274">
    <property type="component" value="Unassembled WGS sequence"/>
</dbReference>
<dbReference type="EMBL" id="JAELUP010000017">
    <property type="protein sequence ID" value="MBJ6361095.1"/>
    <property type="molecule type" value="Genomic_DNA"/>
</dbReference>